<reference evidence="2 3" key="1">
    <citation type="submission" date="2019-02" db="EMBL/GenBank/DDBJ databases">
        <authorList>
            <person name="Goldberg S.R."/>
            <person name="Haltli B.A."/>
            <person name="Correa H."/>
            <person name="Russell K.G."/>
        </authorList>
    </citation>
    <scope>NUCLEOTIDE SEQUENCE [LARGE SCALE GENOMIC DNA]</scope>
    <source>
        <strain evidence="2 3">JCM 16186</strain>
    </source>
</reference>
<keyword evidence="1" id="KW-0472">Membrane</keyword>
<feature type="transmembrane region" description="Helical" evidence="1">
    <location>
        <begin position="97"/>
        <end position="114"/>
    </location>
</feature>
<keyword evidence="1" id="KW-0812">Transmembrane</keyword>
<gene>
    <name evidence="2" type="ORF">E1163_19390</name>
</gene>
<evidence type="ECO:0000256" key="1">
    <source>
        <dbReference type="SAM" id="Phobius"/>
    </source>
</evidence>
<keyword evidence="1" id="KW-1133">Transmembrane helix</keyword>
<evidence type="ECO:0000313" key="2">
    <source>
        <dbReference type="EMBL" id="MTI27128.1"/>
    </source>
</evidence>
<sequence length="118" mass="13571">MKIPSLFKTPRNQRFNIAPRYYDPVKEEIEQRTSRIKKELSLEERDDVIDENFYSSRIVGSFRHSRSKVKSTAGLTQGIIIMLLVGGGAGYLYFGNIALYIFLLVSSVLLYLKVKHII</sequence>
<dbReference type="EMBL" id="SMLW01000613">
    <property type="protein sequence ID" value="MTI27128.1"/>
    <property type="molecule type" value="Genomic_DNA"/>
</dbReference>
<protein>
    <recommendedName>
        <fullName evidence="4">DUF2335 domain-containing protein</fullName>
    </recommendedName>
</protein>
<evidence type="ECO:0000313" key="3">
    <source>
        <dbReference type="Proteomes" id="UP000798808"/>
    </source>
</evidence>
<dbReference type="RefSeq" id="WP_155174134.1">
    <property type="nucleotide sequence ID" value="NZ_BAAAFL010000043.1"/>
</dbReference>
<organism evidence="2 3">
    <name type="scientific">Fulvivirga kasyanovii</name>
    <dbReference type="NCBI Taxonomy" id="396812"/>
    <lineage>
        <taxon>Bacteria</taxon>
        <taxon>Pseudomonadati</taxon>
        <taxon>Bacteroidota</taxon>
        <taxon>Cytophagia</taxon>
        <taxon>Cytophagales</taxon>
        <taxon>Fulvivirgaceae</taxon>
        <taxon>Fulvivirga</taxon>
    </lineage>
</organism>
<evidence type="ECO:0008006" key="4">
    <source>
        <dbReference type="Google" id="ProtNLM"/>
    </source>
</evidence>
<comment type="caution">
    <text evidence="2">The sequence shown here is derived from an EMBL/GenBank/DDBJ whole genome shotgun (WGS) entry which is preliminary data.</text>
</comment>
<keyword evidence="3" id="KW-1185">Reference proteome</keyword>
<proteinExistence type="predicted"/>
<dbReference type="Proteomes" id="UP000798808">
    <property type="component" value="Unassembled WGS sequence"/>
</dbReference>
<name>A0ABW9RSI9_9BACT</name>
<accession>A0ABW9RSI9</accession>